<organism evidence="2 3">
    <name type="scientific">Burkholderia cepacia</name>
    <name type="common">Pseudomonas cepacia</name>
    <dbReference type="NCBI Taxonomy" id="292"/>
    <lineage>
        <taxon>Bacteria</taxon>
        <taxon>Pseudomonadati</taxon>
        <taxon>Pseudomonadota</taxon>
        <taxon>Betaproteobacteria</taxon>
        <taxon>Burkholderiales</taxon>
        <taxon>Burkholderiaceae</taxon>
        <taxon>Burkholderia</taxon>
        <taxon>Burkholderia cepacia complex</taxon>
    </lineage>
</organism>
<name>A0AAX2RZ25_BURCE</name>
<evidence type="ECO:0000256" key="1">
    <source>
        <dbReference type="SAM" id="Coils"/>
    </source>
</evidence>
<dbReference type="Proteomes" id="UP000298234">
    <property type="component" value="Unassembled WGS sequence"/>
</dbReference>
<sequence length="1984" mass="217335">MAELRFVPSLFSNRTWEIPVGTGAKWDSIHKVWRDEDLLDSLPTSRPIAVDQDDLLGAGGEERTKRFKLSLARTHAHHERLGLPNIEPRPNLDFWSGMGSTEAQLAAGVFKQGNEHWLQLRPGGTNLGGESGVVAIHPVGLPMGGPSARRWYMETMAFFHRLEKQGADPSPWYVLQRSVTTQGDSNGVQPVRNPDIAFDALNLALREVRGTQQGSLPFQGLVPTFRADQPNFDPLMLLALEDRSTANPRAWGAKLLRLELGVEAKDKGLLADIDWFSPVRDGFFSKARTGFTLRGEIDGGENQNQFLRAWDEGNGQQLTSTFKSMLDAVSDMKGKKLLAQFELLNCRLVSPSAGDEGSWLRLGSVELRVIDNPTAEAGRATLLKFEVSGMVGTGGTAIFPRTELHNLRCEIRYAAGDDPRREWATLDGEQVDEESESVPIVHRILEKDRSGAPAKALQGWLTAKTTYRQGLDATTELRVELETSASSTRGSALWLNLRPFMTALVDFPDSEAPRVTLTWRSDDPQGAQWRVEDPIVTAVLPPQAVVEEMERGDRFYADPTRPDISHLEPIRYRFSPPAYLALLPSPAEQNRRFEGSPVNFRQLMRGSHVQRLAFEMAYPLSVVYQRPKVPSRQLVIAEAGEFFGVPTERVSVSDKGRELPRPLDQYFESLSPVDHKTYVDALTELMGRQDLVHLNYSNRLAELHLLDPTRPRNDLALSEDITFRLRNYAQDEVPLADPLPPSSPIDLDQVSQAFRRFLKNDDWARETDGAIRGGLLHSFEMPSELAEVLETPQAVAGVVEALTLSALGATGRMEASFASGKTSFAVVAAHGQLSRLVKTRIGRVGALWNKAKHVVVYERSAARSAQFADEQSLTGRFDGWPLLRKTEEYVEPIQVERDFYKEEQKNSNTTGFIRASVFASTRIYVNGAWARDLGQGYELPLWDRAASERNPKFYPRPKIFLECFGEEDHLTKLWFREPDRLYFFTSTAPKSGPDTDTWIPEAGVDFEKLPRWDVTELKTKGLEQRKPANRDLCTSIRFDLAVESEGPVNLQHGRGKTPMLVLLDRVSISRSSQSTPVPITKVPELRTAVETLHRTADVQQASRNLVPTVQALRDRIEEMVARNLGQGFSCSSITGALKGEVDSAYARLLSNLNPLSSTDLAAMISRGKESVLGDYRAIGAQLTSRAMLADAVVQARTAALRGTLRELRAHIPANVPTLGEATKRALTGASAEVQQFVNECKDRLHQYLTVPVAALKDACVATSTAAHEAATDLRKSASQLSTNAGAARDKLGAPIAKLDKTPPTFRKSLEPLAGWLALVGRQLEAIAKAGDLVAGVAPAVAQDISDALALLVDEVEQLAGVLEANFGDVLETLATRAEAQLQALFVSAADARIGEILQAIAAGSSTRAIAALEAAERELDDGANQLRARYAQVTSEARTALDNAVVHVVEELYRVAAPSSERIARQVQAMTAKIEGLAGTARDILLKSIDDAGADCELLLQGVRQKLDVVEDWAKRQAEGVLTDVLSSHAAYEIQSYVKAAGYANEVGSKAISLARAVGNLPKLTPLAFDIDVAAYVFDGAKPEIKMSPAVAQVLSHGQELLEAVGLKVPCEQLFDKLIPDFAKDGEYKFSEIFKKFAGIDFSGLFKNFDLPKLTSENVRVTHGFEKSTRRAWVDTNVAFDSQPYQDLFALGPVAVGLEHMALVAFSGVETRGGGTTVQQPVSKTNASLTADWVLMGGGQRLVTFRQVALKYDGASGFDFGLKPDNVELHPALKFVSEFIANFKKKIPPAIQIEEEGGRPVGVSAGTTIVIDDLPDLGVVSIGPIDMRSSLGLRLEKHRGLSITTAFSLGNKQAPIFVQISWLGGGCWLETRAKYLEGKVEPSISVGLSLGAIRAFNLAGVARGSFSILLYCYIEINTGGDRIAIGLSMTGSAVIVGFVNANVNLLLEASHSGGQTEGTGRLDVEVKISWFYTFRFKRSVTHHF</sequence>
<reference evidence="2 3" key="1">
    <citation type="submission" date="2019-03" db="EMBL/GenBank/DDBJ databases">
        <title>Burkholderia cepacia outbreak.</title>
        <authorList>
            <person name="Farzana R."/>
            <person name="Walsh T.R."/>
        </authorList>
    </citation>
    <scope>NUCLEOTIDE SEQUENCE [LARGE SCALE GENOMIC DNA]</scope>
    <source>
        <strain evidence="3">d13</strain>
    </source>
</reference>
<evidence type="ECO:0000313" key="3">
    <source>
        <dbReference type="Proteomes" id="UP000298234"/>
    </source>
</evidence>
<dbReference type="EMBL" id="SNSQ01000001">
    <property type="protein sequence ID" value="TEU54538.1"/>
    <property type="molecule type" value="Genomic_DNA"/>
</dbReference>
<keyword evidence="1" id="KW-0175">Coiled coil</keyword>
<protein>
    <submittedName>
        <fullName evidence="2">Uncharacterized protein</fullName>
    </submittedName>
</protein>
<dbReference type="RefSeq" id="WP_134255934.1">
    <property type="nucleotide sequence ID" value="NZ_SNSF01000004.1"/>
</dbReference>
<proteinExistence type="predicted"/>
<accession>A0AAX2RZ25</accession>
<gene>
    <name evidence="2" type="ORF">E3D37_00195</name>
</gene>
<feature type="coiled-coil region" evidence="1">
    <location>
        <begin position="1409"/>
        <end position="1443"/>
    </location>
</feature>
<comment type="caution">
    <text evidence="2">The sequence shown here is derived from an EMBL/GenBank/DDBJ whole genome shotgun (WGS) entry which is preliminary data.</text>
</comment>
<evidence type="ECO:0000313" key="2">
    <source>
        <dbReference type="EMBL" id="TEU54538.1"/>
    </source>
</evidence>